<keyword evidence="1" id="KW-0812">Transmembrane</keyword>
<protein>
    <submittedName>
        <fullName evidence="2">Uncharacterized protein</fullName>
    </submittedName>
</protein>
<evidence type="ECO:0000256" key="1">
    <source>
        <dbReference type="SAM" id="Phobius"/>
    </source>
</evidence>
<keyword evidence="1" id="KW-0472">Membrane</keyword>
<accession>A0A841ZJF1</accession>
<keyword evidence="1" id="KW-1133">Transmembrane helix</keyword>
<dbReference type="Proteomes" id="UP000559885">
    <property type="component" value="Unassembled WGS sequence"/>
</dbReference>
<dbReference type="RefSeq" id="WP_185372299.1">
    <property type="nucleotide sequence ID" value="NZ_JAARRM010000001.1"/>
</dbReference>
<dbReference type="EMBL" id="JAARRM010000001">
    <property type="protein sequence ID" value="MBC1520809.1"/>
    <property type="molecule type" value="Genomic_DNA"/>
</dbReference>
<evidence type="ECO:0000313" key="2">
    <source>
        <dbReference type="EMBL" id="MBC1520809.1"/>
    </source>
</evidence>
<gene>
    <name evidence="2" type="ORF">HB912_03985</name>
</gene>
<name>A0A841ZJF1_9LIST</name>
<dbReference type="AlphaFoldDB" id="A0A841ZJF1"/>
<reference evidence="2 3" key="1">
    <citation type="submission" date="2020-03" db="EMBL/GenBank/DDBJ databases">
        <title>Soil Listeria distribution.</title>
        <authorList>
            <person name="Liao J."/>
            <person name="Wiedmann M."/>
        </authorList>
    </citation>
    <scope>NUCLEOTIDE SEQUENCE [LARGE SCALE GENOMIC DNA]</scope>
    <source>
        <strain evidence="2 3">FSL L7-1507</strain>
    </source>
</reference>
<organism evidence="2 3">
    <name type="scientific">Listeria aquatica</name>
    <dbReference type="NCBI Taxonomy" id="1494960"/>
    <lineage>
        <taxon>Bacteria</taxon>
        <taxon>Bacillati</taxon>
        <taxon>Bacillota</taxon>
        <taxon>Bacilli</taxon>
        <taxon>Bacillales</taxon>
        <taxon>Listeriaceae</taxon>
        <taxon>Listeria</taxon>
    </lineage>
</organism>
<feature type="transmembrane region" description="Helical" evidence="1">
    <location>
        <begin position="34"/>
        <end position="60"/>
    </location>
</feature>
<evidence type="ECO:0000313" key="3">
    <source>
        <dbReference type="Proteomes" id="UP000559885"/>
    </source>
</evidence>
<sequence>MDDFGWYEIVGCATIILLLFGNAIFYFGIRSKYVFIMITGSCFIFLASLITFLMLIHNILEQNLYI</sequence>
<comment type="caution">
    <text evidence="2">The sequence shown here is derived from an EMBL/GenBank/DDBJ whole genome shotgun (WGS) entry which is preliminary data.</text>
</comment>
<feature type="transmembrane region" description="Helical" evidence="1">
    <location>
        <begin position="6"/>
        <end position="27"/>
    </location>
</feature>
<proteinExistence type="predicted"/>